<evidence type="ECO:0000313" key="5">
    <source>
        <dbReference type="Proteomes" id="UP000571084"/>
    </source>
</evidence>
<name>A0A840RXL2_9BURK</name>
<dbReference type="PANTHER" id="PTHR47235:SF1">
    <property type="entry name" value="BLR6548 PROTEIN"/>
    <property type="match status" value="1"/>
</dbReference>
<evidence type="ECO:0000256" key="2">
    <source>
        <dbReference type="ARBA" id="ARBA00022729"/>
    </source>
</evidence>
<dbReference type="Pfam" id="PF13458">
    <property type="entry name" value="Peripla_BP_6"/>
    <property type="match status" value="1"/>
</dbReference>
<keyword evidence="5" id="KW-1185">Reference proteome</keyword>
<evidence type="ECO:0000259" key="3">
    <source>
        <dbReference type="Pfam" id="PF13458"/>
    </source>
</evidence>
<dbReference type="Gene3D" id="3.40.50.2300">
    <property type="match status" value="2"/>
</dbReference>
<organism evidence="4 5">
    <name type="scientific">Glaciimonas immobilis</name>
    <dbReference type="NCBI Taxonomy" id="728004"/>
    <lineage>
        <taxon>Bacteria</taxon>
        <taxon>Pseudomonadati</taxon>
        <taxon>Pseudomonadota</taxon>
        <taxon>Betaproteobacteria</taxon>
        <taxon>Burkholderiales</taxon>
        <taxon>Oxalobacteraceae</taxon>
        <taxon>Glaciimonas</taxon>
    </lineage>
</organism>
<dbReference type="Proteomes" id="UP000571084">
    <property type="component" value="Unassembled WGS sequence"/>
</dbReference>
<protein>
    <submittedName>
        <fullName evidence="4">Branched-chain amino acid transport system substrate-binding protein</fullName>
    </submittedName>
</protein>
<proteinExistence type="inferred from homology"/>
<evidence type="ECO:0000313" key="4">
    <source>
        <dbReference type="EMBL" id="MBB5201149.1"/>
    </source>
</evidence>
<evidence type="ECO:0000256" key="1">
    <source>
        <dbReference type="ARBA" id="ARBA00010062"/>
    </source>
</evidence>
<comment type="caution">
    <text evidence="4">The sequence shown here is derived from an EMBL/GenBank/DDBJ whole genome shotgun (WGS) entry which is preliminary data.</text>
</comment>
<dbReference type="RefSeq" id="WP_168056722.1">
    <property type="nucleotide sequence ID" value="NZ_JAAOZT010000012.1"/>
</dbReference>
<reference evidence="4 5" key="1">
    <citation type="submission" date="2020-08" db="EMBL/GenBank/DDBJ databases">
        <title>Genomic Encyclopedia of Type Strains, Phase IV (KMG-IV): sequencing the most valuable type-strain genomes for metagenomic binning, comparative biology and taxonomic classification.</title>
        <authorList>
            <person name="Goeker M."/>
        </authorList>
    </citation>
    <scope>NUCLEOTIDE SEQUENCE [LARGE SCALE GENOMIC DNA]</scope>
    <source>
        <strain evidence="4 5">DSM 23240</strain>
    </source>
</reference>
<dbReference type="SUPFAM" id="SSF53822">
    <property type="entry name" value="Periplasmic binding protein-like I"/>
    <property type="match status" value="1"/>
</dbReference>
<dbReference type="InterPro" id="IPR028082">
    <property type="entry name" value="Peripla_BP_I"/>
</dbReference>
<dbReference type="EMBL" id="JACHHQ010000006">
    <property type="protein sequence ID" value="MBB5201149.1"/>
    <property type="molecule type" value="Genomic_DNA"/>
</dbReference>
<dbReference type="AlphaFoldDB" id="A0A840RXL2"/>
<dbReference type="PANTHER" id="PTHR47235">
    <property type="entry name" value="BLR6548 PROTEIN"/>
    <property type="match status" value="1"/>
</dbReference>
<sequence>MNFVKPSASGINPQFFNARVSAGRVAKLRTLGAGLIFAGMTLNAHAFDQPNDGVYTDRIDWGIVMDMSGTGAASQVPWVRGVQAYMRKVNDAGGIRGRKINLLVEDDRYDASLVRVAYEKLNTQTPVLGMSGMGNSSAQVALMPTIRRGKLPVVGTFAVTRAAIEPATPMFYNGYCGFKQMAQVGVGYFADKLKLKGLKVATVHMDVAGGKEYAEYIDAEVKKYGGSSKAFPVAVGAADVTAQVLAVSAMKPDVVTVYGVPTPTILFMRTMQQYGLKIPTFSITQLGTPNIYSALGPVAGKDYYFVSCFTPGDINDSAGIKDMDTAVDKYGYTDLKNNVNFAAGWVVGELIAHAINMAGAEPTRAELVKVMDKGFTVDTKGASSPLTYTTNNHLGMVGLRPYSYDYDAKRFKAYGSYSDYDKFVN</sequence>
<gene>
    <name evidence="4" type="ORF">HNR39_002998</name>
</gene>
<accession>A0A840RXL2</accession>
<dbReference type="InterPro" id="IPR028081">
    <property type="entry name" value="Leu-bd"/>
</dbReference>
<comment type="similarity">
    <text evidence="1">Belongs to the leucine-binding protein family.</text>
</comment>
<keyword evidence="2" id="KW-0732">Signal</keyword>
<feature type="domain" description="Leucine-binding protein" evidence="3">
    <location>
        <begin position="62"/>
        <end position="396"/>
    </location>
</feature>